<protein>
    <recommendedName>
        <fullName evidence="4">Ycf1</fullName>
    </recommendedName>
</protein>
<keyword evidence="3" id="KW-1185">Reference proteome</keyword>
<dbReference type="EMBL" id="JBJUIK010000011">
    <property type="protein sequence ID" value="KAL3513936.1"/>
    <property type="molecule type" value="Genomic_DNA"/>
</dbReference>
<accession>A0ABD2Z369</accession>
<name>A0ABD2Z369_9GENT</name>
<evidence type="ECO:0000313" key="3">
    <source>
        <dbReference type="Proteomes" id="UP001630127"/>
    </source>
</evidence>
<proteinExistence type="predicted"/>
<sequence length="155" mass="18460">MYAADKESFNITFWYYLLGSSFDKGYKRGYLWAVRTLIVDKLIGLSSQVGLLMKNTTEKRSNIKLNLLEGEQFQQQDDEFNNENKEGFNSVNDTTKNWNEPIQDDKELLQKQRFDAELEEYLDFNPEVEFKKQSFELKVGHKFKNFKVFREVLQE</sequence>
<organism evidence="2 3">
    <name type="scientific">Cinchona calisaya</name>
    <dbReference type="NCBI Taxonomy" id="153742"/>
    <lineage>
        <taxon>Eukaryota</taxon>
        <taxon>Viridiplantae</taxon>
        <taxon>Streptophyta</taxon>
        <taxon>Embryophyta</taxon>
        <taxon>Tracheophyta</taxon>
        <taxon>Spermatophyta</taxon>
        <taxon>Magnoliopsida</taxon>
        <taxon>eudicotyledons</taxon>
        <taxon>Gunneridae</taxon>
        <taxon>Pentapetalae</taxon>
        <taxon>asterids</taxon>
        <taxon>lamiids</taxon>
        <taxon>Gentianales</taxon>
        <taxon>Rubiaceae</taxon>
        <taxon>Cinchonoideae</taxon>
        <taxon>Cinchoneae</taxon>
        <taxon>Cinchona</taxon>
    </lineage>
</organism>
<evidence type="ECO:0008006" key="4">
    <source>
        <dbReference type="Google" id="ProtNLM"/>
    </source>
</evidence>
<dbReference type="Proteomes" id="UP001630127">
    <property type="component" value="Unassembled WGS sequence"/>
</dbReference>
<dbReference type="AlphaFoldDB" id="A0ABD2Z369"/>
<feature type="region of interest" description="Disordered" evidence="1">
    <location>
        <begin position="80"/>
        <end position="100"/>
    </location>
</feature>
<comment type="caution">
    <text evidence="2">The sequence shown here is derived from an EMBL/GenBank/DDBJ whole genome shotgun (WGS) entry which is preliminary data.</text>
</comment>
<feature type="compositionally biased region" description="Polar residues" evidence="1">
    <location>
        <begin position="87"/>
        <end position="100"/>
    </location>
</feature>
<evidence type="ECO:0000256" key="1">
    <source>
        <dbReference type="SAM" id="MobiDB-lite"/>
    </source>
</evidence>
<gene>
    <name evidence="2" type="ORF">ACH5RR_026653</name>
</gene>
<evidence type="ECO:0000313" key="2">
    <source>
        <dbReference type="EMBL" id="KAL3513936.1"/>
    </source>
</evidence>
<reference evidence="2 3" key="1">
    <citation type="submission" date="2024-11" db="EMBL/GenBank/DDBJ databases">
        <title>A near-complete genome assembly of Cinchona calisaya.</title>
        <authorList>
            <person name="Lian D.C."/>
            <person name="Zhao X.W."/>
            <person name="Wei L."/>
        </authorList>
    </citation>
    <scope>NUCLEOTIDE SEQUENCE [LARGE SCALE GENOMIC DNA]</scope>
    <source>
        <tissue evidence="2">Nenye</tissue>
    </source>
</reference>